<feature type="region of interest" description="Disordered" evidence="1">
    <location>
        <begin position="1"/>
        <end position="37"/>
    </location>
</feature>
<gene>
    <name evidence="3" type="ORF">NCTC11532_03050</name>
</gene>
<accession>A0A378LV50</accession>
<evidence type="ECO:0000313" key="3">
    <source>
        <dbReference type="EMBL" id="STY31751.1"/>
    </source>
</evidence>
<dbReference type="AlphaFoldDB" id="A0A378LV50"/>
<keyword evidence="4" id="KW-1185">Reference proteome</keyword>
<sequence length="231" mass="24632">MEMEKEHKHQVYRRKLSGSGEYSDEENSIDSSEQKKPSTPLLEKILGAENHNTLSAVFETFLGEDEYTREAAASFLAKKVLERGYSFKNQTPGFFSPFNSKKDFGITAASPIALPIAFAFCTAGATLIAAGAALTSLGSLVFAAGFRLDGFRSEDSLDKSSKALRVAAEAGIIAFLATSAAVAMTILTAVIAPLALAYLVTRSGASIHAKVNEGLSCCASHPDEERRVLSV</sequence>
<feature type="transmembrane region" description="Helical" evidence="2">
    <location>
        <begin position="112"/>
        <end position="145"/>
    </location>
</feature>
<dbReference type="EMBL" id="UGPB01000001">
    <property type="protein sequence ID" value="STY31751.1"/>
    <property type="molecule type" value="Genomic_DNA"/>
</dbReference>
<evidence type="ECO:0000256" key="1">
    <source>
        <dbReference type="SAM" id="MobiDB-lite"/>
    </source>
</evidence>
<protein>
    <submittedName>
        <fullName evidence="3">Uncharacterized protein</fullName>
    </submittedName>
</protein>
<proteinExistence type="predicted"/>
<dbReference type="OrthoDB" id="5654403at2"/>
<name>A0A378LV50_9GAMM</name>
<dbReference type="RefSeq" id="WP_051635583.1">
    <property type="nucleotide sequence ID" value="NZ_CAAAIS010000014.1"/>
</dbReference>
<evidence type="ECO:0000256" key="2">
    <source>
        <dbReference type="SAM" id="Phobius"/>
    </source>
</evidence>
<reference evidence="3 4" key="1">
    <citation type="submission" date="2018-06" db="EMBL/GenBank/DDBJ databases">
        <authorList>
            <consortium name="Pathogen Informatics"/>
            <person name="Doyle S."/>
        </authorList>
    </citation>
    <scope>NUCLEOTIDE SEQUENCE [LARGE SCALE GENOMIC DNA]</scope>
    <source>
        <strain evidence="3 4">NCTC11532</strain>
    </source>
</reference>
<evidence type="ECO:0000313" key="4">
    <source>
        <dbReference type="Proteomes" id="UP000255297"/>
    </source>
</evidence>
<feature type="transmembrane region" description="Helical" evidence="2">
    <location>
        <begin position="172"/>
        <end position="200"/>
    </location>
</feature>
<dbReference type="Proteomes" id="UP000255297">
    <property type="component" value="Unassembled WGS sequence"/>
</dbReference>
<keyword evidence="2" id="KW-1133">Transmembrane helix</keyword>
<keyword evidence="2" id="KW-0472">Membrane</keyword>
<dbReference type="STRING" id="1122170.GCA_000701265_01513"/>
<keyword evidence="2" id="KW-0812">Transmembrane</keyword>
<organism evidence="3 4">
    <name type="scientific">Legionella wadsworthii</name>
    <dbReference type="NCBI Taxonomy" id="28088"/>
    <lineage>
        <taxon>Bacteria</taxon>
        <taxon>Pseudomonadati</taxon>
        <taxon>Pseudomonadota</taxon>
        <taxon>Gammaproteobacteria</taxon>
        <taxon>Legionellales</taxon>
        <taxon>Legionellaceae</taxon>
        <taxon>Legionella</taxon>
    </lineage>
</organism>